<evidence type="ECO:0000313" key="1">
    <source>
        <dbReference type="EMBL" id="MBC5722229.1"/>
    </source>
</evidence>
<protein>
    <submittedName>
        <fullName evidence="1">Uncharacterized protein</fullName>
    </submittedName>
</protein>
<accession>A0A8J6M621</accession>
<evidence type="ECO:0000313" key="2">
    <source>
        <dbReference type="Proteomes" id="UP000628736"/>
    </source>
</evidence>
<dbReference type="Proteomes" id="UP000628736">
    <property type="component" value="Unassembled WGS sequence"/>
</dbReference>
<dbReference type="AlphaFoldDB" id="A0A8J6M621"/>
<keyword evidence="2" id="KW-1185">Reference proteome</keyword>
<dbReference type="RefSeq" id="WP_186852469.1">
    <property type="nucleotide sequence ID" value="NZ_JACOPO010000003.1"/>
</dbReference>
<gene>
    <name evidence="1" type="ORF">H8S11_05335</name>
</gene>
<dbReference type="EMBL" id="JACOPO010000003">
    <property type="protein sequence ID" value="MBC5722229.1"/>
    <property type="molecule type" value="Genomic_DNA"/>
</dbReference>
<reference evidence="1" key="1">
    <citation type="submission" date="2020-08" db="EMBL/GenBank/DDBJ databases">
        <title>Genome public.</title>
        <authorList>
            <person name="Liu C."/>
            <person name="Sun Q."/>
        </authorList>
    </citation>
    <scope>NUCLEOTIDE SEQUENCE</scope>
    <source>
        <strain evidence="1">NSJ-23</strain>
    </source>
</reference>
<sequence length="82" mass="8844">MGQLFRGGSQELLAIAVILALLLAQDQDSGQLGRMSAFFTVLGDILALFALQPDLVEQYQGLCSLPAKESDCPADRRQHLIG</sequence>
<comment type="caution">
    <text evidence="1">The sequence shown here is derived from an EMBL/GenBank/DDBJ whole genome shotgun (WGS) entry which is preliminary data.</text>
</comment>
<proteinExistence type="predicted"/>
<name>A0A8J6M621_9FIRM</name>
<organism evidence="1 2">
    <name type="scientific">Flintibacter hominis</name>
    <dbReference type="NCBI Taxonomy" id="2763048"/>
    <lineage>
        <taxon>Bacteria</taxon>
        <taxon>Bacillati</taxon>
        <taxon>Bacillota</taxon>
        <taxon>Clostridia</taxon>
        <taxon>Eubacteriales</taxon>
        <taxon>Flintibacter</taxon>
    </lineage>
</organism>